<evidence type="ECO:0000259" key="2">
    <source>
        <dbReference type="Pfam" id="PF07786"/>
    </source>
</evidence>
<dbReference type="RefSeq" id="WP_163607174.1">
    <property type="nucleotide sequence ID" value="NZ_JAABOO010000002.1"/>
</dbReference>
<organism evidence="3 4">
    <name type="scientific">Leptobacterium flavescens</name>
    <dbReference type="NCBI Taxonomy" id="472055"/>
    <lineage>
        <taxon>Bacteria</taxon>
        <taxon>Pseudomonadati</taxon>
        <taxon>Bacteroidota</taxon>
        <taxon>Flavobacteriia</taxon>
        <taxon>Flavobacteriales</taxon>
        <taxon>Flavobacteriaceae</taxon>
        <taxon>Leptobacterium</taxon>
    </lineage>
</organism>
<dbReference type="EMBL" id="JAABOO010000002">
    <property type="protein sequence ID" value="NER13936.1"/>
    <property type="molecule type" value="Genomic_DNA"/>
</dbReference>
<feature type="transmembrane region" description="Helical" evidence="1">
    <location>
        <begin position="116"/>
        <end position="140"/>
    </location>
</feature>
<feature type="transmembrane region" description="Helical" evidence="1">
    <location>
        <begin position="326"/>
        <end position="347"/>
    </location>
</feature>
<feature type="transmembrane region" description="Helical" evidence="1">
    <location>
        <begin position="263"/>
        <end position="284"/>
    </location>
</feature>
<feature type="transmembrane region" description="Helical" evidence="1">
    <location>
        <begin position="49"/>
        <end position="72"/>
    </location>
</feature>
<reference evidence="3 4" key="1">
    <citation type="submission" date="2020-01" db="EMBL/GenBank/DDBJ databases">
        <title>Leptobacterium flavescens.</title>
        <authorList>
            <person name="Wang G."/>
        </authorList>
    </citation>
    <scope>NUCLEOTIDE SEQUENCE [LARGE SCALE GENOMIC DNA]</scope>
    <source>
        <strain evidence="3 4">KCTC 22160</strain>
    </source>
</reference>
<proteinExistence type="predicted"/>
<protein>
    <submittedName>
        <fullName evidence="3">DUF1624 domain-containing protein</fullName>
    </submittedName>
</protein>
<keyword evidence="1" id="KW-0812">Transmembrane</keyword>
<comment type="caution">
    <text evidence="3">The sequence shown here is derived from an EMBL/GenBank/DDBJ whole genome shotgun (WGS) entry which is preliminary data.</text>
</comment>
<accession>A0A6P0UU37</accession>
<dbReference type="AlphaFoldDB" id="A0A6P0UU37"/>
<feature type="transmembrane region" description="Helical" evidence="1">
    <location>
        <begin position="190"/>
        <end position="211"/>
    </location>
</feature>
<name>A0A6P0UU37_9FLAO</name>
<feature type="domain" description="Heparan-alpha-glucosaminide N-acetyltransferase catalytic" evidence="2">
    <location>
        <begin position="8"/>
        <end position="217"/>
    </location>
</feature>
<dbReference type="Proteomes" id="UP000468581">
    <property type="component" value="Unassembled WGS sequence"/>
</dbReference>
<dbReference type="InterPro" id="IPR012429">
    <property type="entry name" value="HGSNAT_cat"/>
</dbReference>
<keyword evidence="1" id="KW-0472">Membrane</keyword>
<gene>
    <name evidence="3" type="ORF">GWK08_10825</name>
</gene>
<feature type="transmembrane region" description="Helical" evidence="1">
    <location>
        <begin position="7"/>
        <end position="29"/>
    </location>
</feature>
<feature type="transmembrane region" description="Helical" evidence="1">
    <location>
        <begin position="93"/>
        <end position="110"/>
    </location>
</feature>
<feature type="transmembrane region" description="Helical" evidence="1">
    <location>
        <begin position="147"/>
        <end position="170"/>
    </location>
</feature>
<sequence>MKEQKKVRLYFIDAMRAWAILMMLQGHFIDGLLHPAFRDENNIIYTTWRFFRGITAPTFFTVSGFIFTYLLIREGSSLANGNPRIKKGIKRGLMLIGIGYLLRLNIFGLFDGVIYNSFYLVDVLHCIGLSILFLIGIYAYSANKKKYVLPTILGIVSVFIFLLEPAYKALDYSFLPGFIANYFSKANGSVFTIFPWFGYASIGGFIAVLFQRYKQVSYLYPKAIVLTLLSGLLLTFYSSRFFLFMFEMTQIQIFADVFNNNYLFIRFGNVLILFAVFMFFRSLITSKIILDIGKSTLYIYVIHFIILYGSFTGLGLYKYFHHSVDAVYTITGAALFLIVVTYLSLLYGRNKVQIKMVLANIGSEATVRIGNGYEYSKPYLSRIKNKLLKSLGLSKN</sequence>
<keyword evidence="1" id="KW-1133">Transmembrane helix</keyword>
<feature type="transmembrane region" description="Helical" evidence="1">
    <location>
        <begin position="223"/>
        <end position="243"/>
    </location>
</feature>
<keyword evidence="4" id="KW-1185">Reference proteome</keyword>
<evidence type="ECO:0000313" key="3">
    <source>
        <dbReference type="EMBL" id="NER13936.1"/>
    </source>
</evidence>
<evidence type="ECO:0000256" key="1">
    <source>
        <dbReference type="SAM" id="Phobius"/>
    </source>
</evidence>
<feature type="transmembrane region" description="Helical" evidence="1">
    <location>
        <begin position="296"/>
        <end position="320"/>
    </location>
</feature>
<dbReference type="Pfam" id="PF07786">
    <property type="entry name" value="HGSNAT_cat"/>
    <property type="match status" value="1"/>
</dbReference>
<evidence type="ECO:0000313" key="4">
    <source>
        <dbReference type="Proteomes" id="UP000468581"/>
    </source>
</evidence>